<sequence>MDEAALAAAVAAVSSTTAKAPPFAGPTGFRSWCADVAIWMRLTSVPPSRQAASLTAAMTGVAKRLALRLPSDEMFSDTGVESLLALLRGRFGNAGGTSSKVAFDGLRSCTRGSTTMEEYLVAFDEAIALCEEAGCSLSDAMQVHVVVDQANLSSPEQTMALSTASTGTDAPVTYVSITRALLLLYGGRSKTTAVALVAQPSSGRQPRPPRKQPGGGALPEAG</sequence>
<accession>A0A1X6PJH1</accession>
<dbReference type="EMBL" id="KV918767">
    <property type="protein sequence ID" value="OSX80833.1"/>
    <property type="molecule type" value="Genomic_DNA"/>
</dbReference>
<evidence type="ECO:0000313" key="2">
    <source>
        <dbReference type="EMBL" id="OSX80833.1"/>
    </source>
</evidence>
<name>A0A1X6PJH1_PORUM</name>
<evidence type="ECO:0000256" key="1">
    <source>
        <dbReference type="SAM" id="MobiDB-lite"/>
    </source>
</evidence>
<evidence type="ECO:0000313" key="3">
    <source>
        <dbReference type="Proteomes" id="UP000218209"/>
    </source>
</evidence>
<dbReference type="Proteomes" id="UP000218209">
    <property type="component" value="Unassembled WGS sequence"/>
</dbReference>
<gene>
    <name evidence="2" type="ORF">BU14_0031s0005</name>
</gene>
<proteinExistence type="predicted"/>
<keyword evidence="3" id="KW-1185">Reference proteome</keyword>
<feature type="region of interest" description="Disordered" evidence="1">
    <location>
        <begin position="197"/>
        <end position="222"/>
    </location>
</feature>
<reference evidence="2 3" key="1">
    <citation type="submission" date="2017-03" db="EMBL/GenBank/DDBJ databases">
        <title>WGS assembly of Porphyra umbilicalis.</title>
        <authorList>
            <person name="Brawley S.H."/>
            <person name="Blouin N.A."/>
            <person name="Ficko-Blean E."/>
            <person name="Wheeler G.L."/>
            <person name="Lohr M."/>
            <person name="Goodson H.V."/>
            <person name="Jenkins J.W."/>
            <person name="Blaby-Haas C.E."/>
            <person name="Helliwell K.E."/>
            <person name="Chan C."/>
            <person name="Marriage T."/>
            <person name="Bhattacharya D."/>
            <person name="Klein A.S."/>
            <person name="Badis Y."/>
            <person name="Brodie J."/>
            <person name="Cao Y."/>
            <person name="Collen J."/>
            <person name="Dittami S.M."/>
            <person name="Gachon C.M."/>
            <person name="Green B.R."/>
            <person name="Karpowicz S."/>
            <person name="Kim J.W."/>
            <person name="Kudahl U."/>
            <person name="Lin S."/>
            <person name="Michel G."/>
            <person name="Mittag M."/>
            <person name="Olson B.J."/>
            <person name="Pangilinan J."/>
            <person name="Peng Y."/>
            <person name="Qiu H."/>
            <person name="Shu S."/>
            <person name="Singer J.T."/>
            <person name="Smith A.G."/>
            <person name="Sprecher B.N."/>
            <person name="Wagner V."/>
            <person name="Wang W."/>
            <person name="Wang Z.-Y."/>
            <person name="Yan J."/>
            <person name="Yarish C."/>
            <person name="Zoeuner-Riek S."/>
            <person name="Zhuang Y."/>
            <person name="Zou Y."/>
            <person name="Lindquist E.A."/>
            <person name="Grimwood J."/>
            <person name="Barry K."/>
            <person name="Rokhsar D.S."/>
            <person name="Schmutz J."/>
            <person name="Stiller J.W."/>
            <person name="Grossman A.R."/>
            <person name="Prochnik S.E."/>
        </authorList>
    </citation>
    <scope>NUCLEOTIDE SEQUENCE [LARGE SCALE GENOMIC DNA]</scope>
    <source>
        <strain evidence="2">4086291</strain>
    </source>
</reference>
<dbReference type="AlphaFoldDB" id="A0A1X6PJH1"/>
<evidence type="ECO:0008006" key="4">
    <source>
        <dbReference type="Google" id="ProtNLM"/>
    </source>
</evidence>
<protein>
    <recommendedName>
        <fullName evidence="4">Retrotransposon gag domain-containing protein</fullName>
    </recommendedName>
</protein>
<feature type="compositionally biased region" description="Gly residues" evidence="1">
    <location>
        <begin position="213"/>
        <end position="222"/>
    </location>
</feature>
<organism evidence="2 3">
    <name type="scientific">Porphyra umbilicalis</name>
    <name type="common">Purple laver</name>
    <name type="synonym">Red alga</name>
    <dbReference type="NCBI Taxonomy" id="2786"/>
    <lineage>
        <taxon>Eukaryota</taxon>
        <taxon>Rhodophyta</taxon>
        <taxon>Bangiophyceae</taxon>
        <taxon>Bangiales</taxon>
        <taxon>Bangiaceae</taxon>
        <taxon>Porphyra</taxon>
    </lineage>
</organism>